<keyword evidence="2" id="KW-0813">Transport</keyword>
<comment type="subcellular location">
    <subcellularLocation>
        <location evidence="1">Membrane</location>
        <topology evidence="1">Multi-pass membrane protein</topology>
    </subcellularLocation>
</comment>
<dbReference type="GO" id="GO:0016887">
    <property type="term" value="F:ATP hydrolysis activity"/>
    <property type="evidence" value="ECO:0007669"/>
    <property type="project" value="InterPro"/>
</dbReference>
<feature type="region of interest" description="Disordered" evidence="8">
    <location>
        <begin position="936"/>
        <end position="998"/>
    </location>
</feature>
<gene>
    <name evidence="12" type="ORF">D9Q98_002275</name>
</gene>
<feature type="transmembrane region" description="Helical" evidence="9">
    <location>
        <begin position="1165"/>
        <end position="1186"/>
    </location>
</feature>
<keyword evidence="10" id="KW-0732">Signal</keyword>
<feature type="transmembrane region" description="Helical" evidence="9">
    <location>
        <begin position="1024"/>
        <end position="1049"/>
    </location>
</feature>
<dbReference type="InterPro" id="IPR003593">
    <property type="entry name" value="AAA+_ATPase"/>
</dbReference>
<dbReference type="PROSITE" id="PS00022">
    <property type="entry name" value="EGF_1"/>
    <property type="match status" value="2"/>
</dbReference>
<evidence type="ECO:0000256" key="8">
    <source>
        <dbReference type="SAM" id="MobiDB-lite"/>
    </source>
</evidence>
<feature type="transmembrane region" description="Helical" evidence="9">
    <location>
        <begin position="1061"/>
        <end position="1081"/>
    </location>
</feature>
<feature type="domain" description="ABC transporter" evidence="11">
    <location>
        <begin position="648"/>
        <end position="893"/>
    </location>
</feature>
<evidence type="ECO:0000256" key="4">
    <source>
        <dbReference type="ARBA" id="ARBA00022741"/>
    </source>
</evidence>
<dbReference type="GO" id="GO:0140359">
    <property type="term" value="F:ABC-type transporter activity"/>
    <property type="evidence" value="ECO:0007669"/>
    <property type="project" value="InterPro"/>
</dbReference>
<organism evidence="12 13">
    <name type="scientific">Chlorella vulgaris</name>
    <name type="common">Green alga</name>
    <dbReference type="NCBI Taxonomy" id="3077"/>
    <lineage>
        <taxon>Eukaryota</taxon>
        <taxon>Viridiplantae</taxon>
        <taxon>Chlorophyta</taxon>
        <taxon>core chlorophytes</taxon>
        <taxon>Trebouxiophyceae</taxon>
        <taxon>Chlorellales</taxon>
        <taxon>Chlorellaceae</taxon>
        <taxon>Chlorella clade</taxon>
        <taxon>Chlorella</taxon>
    </lineage>
</organism>
<dbReference type="Gene3D" id="3.40.50.300">
    <property type="entry name" value="P-loop containing nucleotide triphosphate hydrolases"/>
    <property type="match status" value="1"/>
</dbReference>
<sequence>MSISKEARRGPARLHRAVAAALLPLLLLVVAAPAASAQAAGCTLTLYLNASASTLFMDGSAVVQPIQQPLELTYPDAAIGLNGVVDLVLPSGPCPTTAAGLEQQLAGATLQTNTSTGPLSLYPAESIQLKGATFVTLDLQANRFSVSSQPLAAAAGGGATAGAYTTPELRGVIVEGTVLSTSLISTEVLSMVGENAANTSTVTASVQGSTLSLSISVDWAVRSTYNTTFGTNTIQGISEYVFRGQIVADTTLGCTVDCGPNGRCAEADDGAVGCTCKCAWAGTNCTTPSGFCSAFPTELSSSAVCPALPPPSPAPGPDSPCRPVEACTSQQQYNSITGQCDCKAGWGGPSCDACQTDDACDTLFGVGDATCSSKVAFQQGMQVKAFTCDLQGTGLEQTIVPGSFYMVCNTSALPDGATPATTADQFCKVHFALAGKADNPITCTATECGFKANSSRVDCVTTECACETDCPDVEGILNKIKGQPAAIDCTPEGMCTFDIQDFFVTLVAPCQTASCVVPGYSFVQGDYKITQSQSYDSVIAAVPLMALVGLAGFLAFYLWRHAALFKTGPAAGAVPGGAAAEVVAVRRRPVEPVQLLTFDSLACSVPVRTRHSWVNKARRLLCLGRGQGSPTAEPAPASLDLTAAPAATSAADVAAASDPPGHKLILRGVSGVAACGELVGVLGPSGSGKTTLLAVLAGSAEDLDKRSSLHGAVALDGRPLSSAARRQIAYVAQDDTLLPTLTVEECVRYSAILRLHGAGAAEVQAAVRSVLGELGLTHVARTRVGGSSGIRGVSGGERRRVTIAMELVTQPAILLLDEPTSGLDSFTAIQLMRTLKQVASDGRIVLLSYHQPSPAMFSLLDRAYLMGQGHCLFAGPPAAAEGWFAAQGLPCPVGTAIAEHMLDVVSNPGSLQQLLAVRSKGQLPVSPAAAIAAGEANGLLPPGQQPNGNSAKLKGSGPGSSSSENGGESGARLSPNCAAASSRGKDGGGGGGDGGQVQHSRRSLSRELAVVFWRTLVDILRNPALLLLHWVLALLMGVFVGAVFFNVTFDVSGAQNRVGGMFFVLCFFAFTSLTTVDLFMLERKMVVREVRGGFYRPGTYLLAKMVLDALLLRVIPVFIFSAPFYPMMGLQTSSATIATFLLVLASFAGAVGALSLAVTVGSRTAGVASLVMNIVLLLSVVVSGMLVNPESMPDWIRWTHYLSIFFYAYSALMINEMTGIKIDFALEGYAAASNVRGTVFLETIGINAADLTQDIIILDCFYLGLALLAFIALYLVMPRPSKLRRAVPAGDDGGVAAIKQRQASAMELAAVGGATA</sequence>
<dbReference type="InterPro" id="IPR002049">
    <property type="entry name" value="LE_dom"/>
</dbReference>
<accession>A0A9D4TWD6</accession>
<dbReference type="Proteomes" id="UP001055712">
    <property type="component" value="Unassembled WGS sequence"/>
</dbReference>
<dbReference type="OrthoDB" id="66620at2759"/>
<reference evidence="12" key="2">
    <citation type="submission" date="2020-11" db="EMBL/GenBank/DDBJ databases">
        <authorList>
            <person name="Cecchin M."/>
            <person name="Marcolungo L."/>
            <person name="Rossato M."/>
            <person name="Girolomoni L."/>
            <person name="Cosentino E."/>
            <person name="Cuine S."/>
            <person name="Li-Beisson Y."/>
            <person name="Delledonne M."/>
            <person name="Ballottari M."/>
        </authorList>
    </citation>
    <scope>NUCLEOTIDE SEQUENCE</scope>
    <source>
        <strain evidence="12">211/11P</strain>
        <tissue evidence="12">Whole cell</tissue>
    </source>
</reference>
<dbReference type="InterPro" id="IPR003439">
    <property type="entry name" value="ABC_transporter-like_ATP-bd"/>
</dbReference>
<feature type="transmembrane region" description="Helical" evidence="9">
    <location>
        <begin position="1137"/>
        <end position="1158"/>
    </location>
</feature>
<keyword evidence="4" id="KW-0547">Nucleotide-binding</keyword>
<evidence type="ECO:0000256" key="1">
    <source>
        <dbReference type="ARBA" id="ARBA00004141"/>
    </source>
</evidence>
<keyword evidence="7 9" id="KW-0472">Membrane</keyword>
<dbReference type="InterPro" id="IPR017871">
    <property type="entry name" value="ABC_transporter-like_CS"/>
</dbReference>
<dbReference type="InterPro" id="IPR000742">
    <property type="entry name" value="EGF"/>
</dbReference>
<name>A0A9D4TWD6_CHLVU</name>
<feature type="transmembrane region" description="Helical" evidence="9">
    <location>
        <begin position="1255"/>
        <end position="1276"/>
    </location>
</feature>
<evidence type="ECO:0000256" key="2">
    <source>
        <dbReference type="ARBA" id="ARBA00022448"/>
    </source>
</evidence>
<dbReference type="EMBL" id="SIDB01000002">
    <property type="protein sequence ID" value="KAI3436221.1"/>
    <property type="molecule type" value="Genomic_DNA"/>
</dbReference>
<evidence type="ECO:0000256" key="5">
    <source>
        <dbReference type="ARBA" id="ARBA00022840"/>
    </source>
</evidence>
<keyword evidence="13" id="KW-1185">Reference proteome</keyword>
<dbReference type="Pfam" id="PF01061">
    <property type="entry name" value="ABC2_membrane"/>
    <property type="match status" value="1"/>
</dbReference>
<dbReference type="SUPFAM" id="SSF52540">
    <property type="entry name" value="P-loop containing nucleoside triphosphate hydrolases"/>
    <property type="match status" value="1"/>
</dbReference>
<dbReference type="GO" id="GO:0005524">
    <property type="term" value="F:ATP binding"/>
    <property type="evidence" value="ECO:0007669"/>
    <property type="project" value="UniProtKB-KW"/>
</dbReference>
<dbReference type="Pfam" id="PF00005">
    <property type="entry name" value="ABC_tran"/>
    <property type="match status" value="1"/>
</dbReference>
<evidence type="ECO:0000259" key="11">
    <source>
        <dbReference type="PROSITE" id="PS50893"/>
    </source>
</evidence>
<evidence type="ECO:0000256" key="10">
    <source>
        <dbReference type="SAM" id="SignalP"/>
    </source>
</evidence>
<dbReference type="InterPro" id="IPR013525">
    <property type="entry name" value="ABC2_TM"/>
</dbReference>
<feature type="signal peptide" evidence="10">
    <location>
        <begin position="1"/>
        <end position="39"/>
    </location>
</feature>
<evidence type="ECO:0000256" key="6">
    <source>
        <dbReference type="ARBA" id="ARBA00022989"/>
    </source>
</evidence>
<dbReference type="PROSITE" id="PS00211">
    <property type="entry name" value="ABC_TRANSPORTER_1"/>
    <property type="match status" value="1"/>
</dbReference>
<dbReference type="CDD" id="cd00055">
    <property type="entry name" value="EGF_Lam"/>
    <property type="match status" value="1"/>
</dbReference>
<feature type="chain" id="PRO_5039545640" description="ABC transporter domain-containing protein" evidence="10">
    <location>
        <begin position="40"/>
        <end position="1316"/>
    </location>
</feature>
<dbReference type="GO" id="GO:0016020">
    <property type="term" value="C:membrane"/>
    <property type="evidence" value="ECO:0007669"/>
    <property type="project" value="UniProtKB-SubCell"/>
</dbReference>
<dbReference type="PANTHER" id="PTHR48041">
    <property type="entry name" value="ABC TRANSPORTER G FAMILY MEMBER 28"/>
    <property type="match status" value="1"/>
</dbReference>
<comment type="caution">
    <text evidence="12">The sequence shown here is derived from an EMBL/GenBank/DDBJ whole genome shotgun (WGS) entry which is preliminary data.</text>
</comment>
<evidence type="ECO:0000313" key="12">
    <source>
        <dbReference type="EMBL" id="KAI3436221.1"/>
    </source>
</evidence>
<evidence type="ECO:0000256" key="3">
    <source>
        <dbReference type="ARBA" id="ARBA00022692"/>
    </source>
</evidence>
<evidence type="ECO:0000313" key="13">
    <source>
        <dbReference type="Proteomes" id="UP001055712"/>
    </source>
</evidence>
<evidence type="ECO:0000256" key="7">
    <source>
        <dbReference type="ARBA" id="ARBA00023136"/>
    </source>
</evidence>
<proteinExistence type="predicted"/>
<reference evidence="12" key="1">
    <citation type="journal article" date="2019" name="Plant J.">
        <title>Chlorella vulgaris genome assembly and annotation reveals the molecular basis for metabolic acclimation to high light conditions.</title>
        <authorList>
            <person name="Cecchin M."/>
            <person name="Marcolungo L."/>
            <person name="Rossato M."/>
            <person name="Girolomoni L."/>
            <person name="Cosentino E."/>
            <person name="Cuine S."/>
            <person name="Li-Beisson Y."/>
            <person name="Delledonne M."/>
            <person name="Ballottari M."/>
        </authorList>
    </citation>
    <scope>NUCLEOTIDE SEQUENCE</scope>
    <source>
        <strain evidence="12">211/11P</strain>
    </source>
</reference>
<dbReference type="PROSITE" id="PS50893">
    <property type="entry name" value="ABC_TRANSPORTER_2"/>
    <property type="match status" value="1"/>
</dbReference>
<feature type="transmembrane region" description="Helical" evidence="9">
    <location>
        <begin position="1101"/>
        <end position="1125"/>
    </location>
</feature>
<keyword evidence="5" id="KW-0067">ATP-binding</keyword>
<evidence type="ECO:0000256" key="9">
    <source>
        <dbReference type="SAM" id="Phobius"/>
    </source>
</evidence>
<dbReference type="InterPro" id="IPR050352">
    <property type="entry name" value="ABCG_transporters"/>
</dbReference>
<keyword evidence="6 9" id="KW-1133">Transmembrane helix</keyword>
<keyword evidence="3 9" id="KW-0812">Transmembrane</keyword>
<feature type="transmembrane region" description="Helical" evidence="9">
    <location>
        <begin position="538"/>
        <end position="559"/>
    </location>
</feature>
<dbReference type="PANTHER" id="PTHR48041:SF2">
    <property type="entry name" value="ATP-DEPENDENT PERMEASE-RELATED"/>
    <property type="match status" value="1"/>
</dbReference>
<protein>
    <recommendedName>
        <fullName evidence="11">ABC transporter domain-containing protein</fullName>
    </recommendedName>
</protein>
<dbReference type="SMART" id="SM00382">
    <property type="entry name" value="AAA"/>
    <property type="match status" value="1"/>
</dbReference>
<dbReference type="InterPro" id="IPR027417">
    <property type="entry name" value="P-loop_NTPase"/>
</dbReference>